<dbReference type="AlphaFoldDB" id="A0A1J3G688"/>
<keyword evidence="2" id="KW-0687">Ribonucleoprotein</keyword>
<organism evidence="2">
    <name type="scientific">Noccaea caerulescens</name>
    <name type="common">Alpine penny-cress</name>
    <name type="synonym">Thlaspi caerulescens</name>
    <dbReference type="NCBI Taxonomy" id="107243"/>
    <lineage>
        <taxon>Eukaryota</taxon>
        <taxon>Viridiplantae</taxon>
        <taxon>Streptophyta</taxon>
        <taxon>Embryophyta</taxon>
        <taxon>Tracheophyta</taxon>
        <taxon>Spermatophyta</taxon>
        <taxon>Magnoliopsida</taxon>
        <taxon>eudicotyledons</taxon>
        <taxon>Gunneridae</taxon>
        <taxon>Pentapetalae</taxon>
        <taxon>rosids</taxon>
        <taxon>malvids</taxon>
        <taxon>Brassicales</taxon>
        <taxon>Brassicaceae</taxon>
        <taxon>Coluteocarpeae</taxon>
        <taxon>Noccaea</taxon>
    </lineage>
</organism>
<protein>
    <submittedName>
        <fullName evidence="2">40S ribosomal protein S10-2</fullName>
    </submittedName>
</protein>
<reference evidence="2" key="1">
    <citation type="submission" date="2016-07" db="EMBL/GenBank/DDBJ databases">
        <title>De novo transcriptome assembly of four accessions of the metal hyperaccumulator plant Noccaea caerulescens.</title>
        <authorList>
            <person name="Blande D."/>
            <person name="Halimaa P."/>
            <person name="Tervahauta A.I."/>
            <person name="Aarts M.G."/>
            <person name="Karenlampi S.O."/>
        </authorList>
    </citation>
    <scope>NUCLEOTIDE SEQUENCE</scope>
</reference>
<dbReference type="EMBL" id="GEVK01002291">
    <property type="protein sequence ID" value="JAU50541.1"/>
    <property type="molecule type" value="Transcribed_RNA"/>
</dbReference>
<feature type="region of interest" description="Disordered" evidence="1">
    <location>
        <begin position="41"/>
        <end position="63"/>
    </location>
</feature>
<sequence length="95" mass="10753">MLKCTEGDEKSLDYVALLTCMIDASKLSCFAIGPPHFEGERRFGDRDGYRGGPRSGGEFGDKTGAPTDYNSSFWSNTMVWMWKQNLLWLQKISTF</sequence>
<accession>A0A1J3G688</accession>
<proteinExistence type="predicted"/>
<dbReference type="GO" id="GO:0005840">
    <property type="term" value="C:ribosome"/>
    <property type="evidence" value="ECO:0007669"/>
    <property type="project" value="UniProtKB-KW"/>
</dbReference>
<keyword evidence="2" id="KW-0689">Ribosomal protein</keyword>
<gene>
    <name evidence="2" type="ORF">LC_TR8905_c17_g1_i1_g.32001</name>
</gene>
<name>A0A1J3G688_NOCCA</name>
<evidence type="ECO:0000256" key="1">
    <source>
        <dbReference type="SAM" id="MobiDB-lite"/>
    </source>
</evidence>
<evidence type="ECO:0000313" key="2">
    <source>
        <dbReference type="EMBL" id="JAU50541.1"/>
    </source>
</evidence>